<gene>
    <name evidence="2" type="ORF">OUZ56_019462</name>
</gene>
<feature type="compositionally biased region" description="Basic and acidic residues" evidence="1">
    <location>
        <begin position="44"/>
        <end position="62"/>
    </location>
</feature>
<dbReference type="EMBL" id="JAOYFB010000003">
    <property type="protein sequence ID" value="KAK4010318.1"/>
    <property type="molecule type" value="Genomic_DNA"/>
</dbReference>
<evidence type="ECO:0000313" key="2">
    <source>
        <dbReference type="EMBL" id="KAK4010318.1"/>
    </source>
</evidence>
<reference evidence="2 3" key="1">
    <citation type="journal article" date="2023" name="Nucleic Acids Res.">
        <title>The hologenome of Daphnia magna reveals possible DNA methylation and microbiome-mediated evolution of the host genome.</title>
        <authorList>
            <person name="Chaturvedi A."/>
            <person name="Li X."/>
            <person name="Dhandapani V."/>
            <person name="Marshall H."/>
            <person name="Kissane S."/>
            <person name="Cuenca-Cambronero M."/>
            <person name="Asole G."/>
            <person name="Calvet F."/>
            <person name="Ruiz-Romero M."/>
            <person name="Marangio P."/>
            <person name="Guigo R."/>
            <person name="Rago D."/>
            <person name="Mirbahai L."/>
            <person name="Eastwood N."/>
            <person name="Colbourne J.K."/>
            <person name="Zhou J."/>
            <person name="Mallon E."/>
            <person name="Orsini L."/>
        </authorList>
    </citation>
    <scope>NUCLEOTIDE SEQUENCE [LARGE SCALE GENOMIC DNA]</scope>
    <source>
        <strain evidence="2">LRV0_1</strain>
    </source>
</reference>
<protein>
    <submittedName>
        <fullName evidence="2">Uncharacterized protein</fullName>
    </submittedName>
</protein>
<comment type="caution">
    <text evidence="2">The sequence shown here is derived from an EMBL/GenBank/DDBJ whole genome shotgun (WGS) entry which is preliminary data.</text>
</comment>
<keyword evidence="3" id="KW-1185">Reference proteome</keyword>
<name>A0ABQ9ZBN9_9CRUS</name>
<accession>A0ABQ9ZBN9</accession>
<feature type="region of interest" description="Disordered" evidence="1">
    <location>
        <begin position="40"/>
        <end position="62"/>
    </location>
</feature>
<sequence length="62" mass="7323">MDPHSTHTEREKLYLANFRITGAYERTQLLDDVQEDVLLFGSHPKREELNPPEKRKEEAMDP</sequence>
<dbReference type="Proteomes" id="UP001234178">
    <property type="component" value="Unassembled WGS sequence"/>
</dbReference>
<proteinExistence type="predicted"/>
<evidence type="ECO:0000256" key="1">
    <source>
        <dbReference type="SAM" id="MobiDB-lite"/>
    </source>
</evidence>
<evidence type="ECO:0000313" key="3">
    <source>
        <dbReference type="Proteomes" id="UP001234178"/>
    </source>
</evidence>
<organism evidence="2 3">
    <name type="scientific">Daphnia magna</name>
    <dbReference type="NCBI Taxonomy" id="35525"/>
    <lineage>
        <taxon>Eukaryota</taxon>
        <taxon>Metazoa</taxon>
        <taxon>Ecdysozoa</taxon>
        <taxon>Arthropoda</taxon>
        <taxon>Crustacea</taxon>
        <taxon>Branchiopoda</taxon>
        <taxon>Diplostraca</taxon>
        <taxon>Cladocera</taxon>
        <taxon>Anomopoda</taxon>
        <taxon>Daphniidae</taxon>
        <taxon>Daphnia</taxon>
    </lineage>
</organism>